<dbReference type="EMBL" id="JBHRSB010000006">
    <property type="protein sequence ID" value="MFC3002282.1"/>
    <property type="molecule type" value="Genomic_DNA"/>
</dbReference>
<keyword evidence="2" id="KW-1185">Reference proteome</keyword>
<reference evidence="2" key="1">
    <citation type="journal article" date="2019" name="Int. J. Syst. Evol. Microbiol.">
        <title>The Global Catalogue of Microorganisms (GCM) 10K type strain sequencing project: providing services to taxonomists for standard genome sequencing and annotation.</title>
        <authorList>
            <consortium name="The Broad Institute Genomics Platform"/>
            <consortium name="The Broad Institute Genome Sequencing Center for Infectious Disease"/>
            <person name="Wu L."/>
            <person name="Ma J."/>
        </authorList>
    </citation>
    <scope>NUCLEOTIDE SEQUENCE [LARGE SCALE GENOMIC DNA]</scope>
    <source>
        <strain evidence="2">CGMCC 1.16855</strain>
    </source>
</reference>
<evidence type="ECO:0000313" key="1">
    <source>
        <dbReference type="EMBL" id="MFC3002282.1"/>
    </source>
</evidence>
<organism evidence="1 2">
    <name type="scientific">Falsiroseomonas tokyonensis</name>
    <dbReference type="NCBI Taxonomy" id="430521"/>
    <lineage>
        <taxon>Bacteria</taxon>
        <taxon>Pseudomonadati</taxon>
        <taxon>Pseudomonadota</taxon>
        <taxon>Alphaproteobacteria</taxon>
        <taxon>Acetobacterales</taxon>
        <taxon>Roseomonadaceae</taxon>
        <taxon>Falsiroseomonas</taxon>
    </lineage>
</organism>
<gene>
    <name evidence="1" type="ORF">ACFOD3_20455</name>
</gene>
<protein>
    <submittedName>
        <fullName evidence="1">Uncharacterized protein</fullName>
    </submittedName>
</protein>
<proteinExistence type="predicted"/>
<dbReference type="RefSeq" id="WP_216838361.1">
    <property type="nucleotide sequence ID" value="NZ_JAFNJS010000006.1"/>
</dbReference>
<dbReference type="Proteomes" id="UP001595420">
    <property type="component" value="Unassembled WGS sequence"/>
</dbReference>
<sequence>MARMTPSEAREVLRHCKVNLHVDFHALDSDKVQALVAAADREGYRKPKNANGSRARSYHARLVRLAEREDI</sequence>
<evidence type="ECO:0000313" key="2">
    <source>
        <dbReference type="Proteomes" id="UP001595420"/>
    </source>
</evidence>
<accession>A0ABV7BXD4</accession>
<name>A0ABV7BXD4_9PROT</name>
<comment type="caution">
    <text evidence="1">The sequence shown here is derived from an EMBL/GenBank/DDBJ whole genome shotgun (WGS) entry which is preliminary data.</text>
</comment>